<name>A0ABR2VR61_9FUNG</name>
<dbReference type="InterPro" id="IPR011009">
    <property type="entry name" value="Kinase-like_dom_sf"/>
</dbReference>
<feature type="domain" description="Aminoglycoside phosphotransferase" evidence="1">
    <location>
        <begin position="36"/>
        <end position="221"/>
    </location>
</feature>
<evidence type="ECO:0000313" key="2">
    <source>
        <dbReference type="EMBL" id="KAK9694904.1"/>
    </source>
</evidence>
<dbReference type="InterPro" id="IPR052898">
    <property type="entry name" value="ACAD10-like"/>
</dbReference>
<evidence type="ECO:0000313" key="3">
    <source>
        <dbReference type="Proteomes" id="UP001479436"/>
    </source>
</evidence>
<dbReference type="Gene3D" id="3.90.1200.10">
    <property type="match status" value="1"/>
</dbReference>
<organism evidence="2 3">
    <name type="scientific">Basidiobolus ranarum</name>
    <dbReference type="NCBI Taxonomy" id="34480"/>
    <lineage>
        <taxon>Eukaryota</taxon>
        <taxon>Fungi</taxon>
        <taxon>Fungi incertae sedis</taxon>
        <taxon>Zoopagomycota</taxon>
        <taxon>Entomophthoromycotina</taxon>
        <taxon>Basidiobolomycetes</taxon>
        <taxon>Basidiobolales</taxon>
        <taxon>Basidiobolaceae</taxon>
        <taxon>Basidiobolus</taxon>
    </lineage>
</organism>
<sequence>MTAGQATTAVRHEIDSTKLEAYLVENVTGFKAPFELQQFAFGQSNPTYLLIDANNTKYVVRKKPPGQILSRTAHAVEREYKILSALSKNTDLPVPKVYCLCEDSDIIGTPFYVMEFVNGRIYTEVHFKDLPPKERRDCWNSAVSTLAKLHSTDFRKIGLGDYGKDSGFYARQIKSLGRISQIQSEVTNEQGVAVGELPGFKKILTWFSKHLSDDTTSLIHG</sequence>
<dbReference type="EMBL" id="JASJQH010008147">
    <property type="protein sequence ID" value="KAK9694904.1"/>
    <property type="molecule type" value="Genomic_DNA"/>
</dbReference>
<proteinExistence type="predicted"/>
<protein>
    <recommendedName>
        <fullName evidence="1">Aminoglycoside phosphotransferase domain-containing protein</fullName>
    </recommendedName>
</protein>
<dbReference type="PANTHER" id="PTHR47829:SF3">
    <property type="entry name" value="AMINOGLYCOSIDE PHOSPHOTRANSFERASE DOMAIN-CONTAINING PROTEIN"/>
    <property type="match status" value="1"/>
</dbReference>
<reference evidence="2 3" key="1">
    <citation type="submission" date="2023-04" db="EMBL/GenBank/DDBJ databases">
        <title>Genome of Basidiobolus ranarum AG-B5.</title>
        <authorList>
            <person name="Stajich J.E."/>
            <person name="Carter-House D."/>
            <person name="Gryganskyi A."/>
        </authorList>
    </citation>
    <scope>NUCLEOTIDE SEQUENCE [LARGE SCALE GENOMIC DNA]</scope>
    <source>
        <strain evidence="2 3">AG-B5</strain>
    </source>
</reference>
<dbReference type="SUPFAM" id="SSF56112">
    <property type="entry name" value="Protein kinase-like (PK-like)"/>
    <property type="match status" value="1"/>
</dbReference>
<feature type="non-terminal residue" evidence="2">
    <location>
        <position position="221"/>
    </location>
</feature>
<dbReference type="PANTHER" id="PTHR47829">
    <property type="entry name" value="HYDROLASE, PUTATIVE (AFU_ORTHOLOGUE AFUA_1G12880)-RELATED"/>
    <property type="match status" value="1"/>
</dbReference>
<dbReference type="Proteomes" id="UP001479436">
    <property type="component" value="Unassembled WGS sequence"/>
</dbReference>
<evidence type="ECO:0000259" key="1">
    <source>
        <dbReference type="Pfam" id="PF01636"/>
    </source>
</evidence>
<dbReference type="CDD" id="cd05154">
    <property type="entry name" value="ACAD10_11_N-like"/>
    <property type="match status" value="1"/>
</dbReference>
<dbReference type="InterPro" id="IPR041726">
    <property type="entry name" value="ACAD10_11_N"/>
</dbReference>
<gene>
    <name evidence="2" type="ORF">K7432_013237</name>
</gene>
<keyword evidence="3" id="KW-1185">Reference proteome</keyword>
<dbReference type="InterPro" id="IPR002575">
    <property type="entry name" value="Aminoglycoside_PTrfase"/>
</dbReference>
<comment type="caution">
    <text evidence="2">The sequence shown here is derived from an EMBL/GenBank/DDBJ whole genome shotgun (WGS) entry which is preliminary data.</text>
</comment>
<accession>A0ABR2VR61</accession>
<dbReference type="Pfam" id="PF01636">
    <property type="entry name" value="APH"/>
    <property type="match status" value="1"/>
</dbReference>
<dbReference type="Gene3D" id="3.30.200.20">
    <property type="entry name" value="Phosphorylase Kinase, domain 1"/>
    <property type="match status" value="1"/>
</dbReference>